<feature type="transmembrane region" description="Helical" evidence="2">
    <location>
        <begin position="106"/>
        <end position="129"/>
    </location>
</feature>
<dbReference type="RefSeq" id="XP_001419766.1">
    <property type="nucleotide sequence ID" value="XM_001419729.1"/>
</dbReference>
<proteinExistence type="predicted"/>
<feature type="domain" description="CSC1/OSCA1-like cytosolic" evidence="3">
    <location>
        <begin position="284"/>
        <end position="469"/>
    </location>
</feature>
<dbReference type="GO" id="GO:0005227">
    <property type="term" value="F:calcium-activated cation channel activity"/>
    <property type="evidence" value="ECO:0007669"/>
    <property type="project" value="InterPro"/>
</dbReference>
<feature type="transmembrane region" description="Helical" evidence="2">
    <location>
        <begin position="531"/>
        <end position="551"/>
    </location>
</feature>
<keyword evidence="2" id="KW-1133">Transmembrane helix</keyword>
<sequence length="928" mass="101975">MATAAATDDVADVVVVDGADADVVELRAVERRATRATSRAATTFGALEDGPVARADAAMTAARRAHARAGVLEYDVDHRGVQVPSSARRFSMTASHRRVGASSVSLALYLDTVLQFGLLAVVLAGINAYSLTTNVTDRAFTASYAVTGWDATAGADATTTCARTYETGGFVLSTSQGSRCGVPTLASFYNCPMRCDYEGAIGTFDATNACQTHYPCTLEKVLTTTQTAVCCVPRVAATVNKTPKEFQAVSIVVTVVFLLFDMFYTRNRATAAAIIKSSVVTASDYSVLVTGLGKGNEWTRQQIADFFSHYGEVVSVCHLTNTRRLVTMEREIKNAVQRRNEIQAILDDNEGANMDEKINKSILLRRQLYRMIALKGTKPTREALVKLDAKIAELKAKVVALGENGNSHLGSAVVTFNYEQHAINCCEDHCGDYGESIIDRCTGKHSPDFNGRRLIVTRAPEPSDINWQHLRRRDSNWEVVATAIGAKFVLAGALCVGGVIQYVFEVLRSNQLETITNEVAFQSTASTTSSIRLQLVASSTSLVVVIINGLLDRLTVYLAQLEVYKTKTIETNMLIATLTFVNLLNYVVVPIITNRCSSKADGVCNWYVPGGFVEYAFYLQVFNVLLLPLRNMNIKHIIQVKILAPMSKTLSMQESLVQPPAFQLARSYAELLKILGLSAIYAPALPVSYAVGVFGIFVLYWSKKYQGLYLTTAPPKLREDSFGITITARVINLLQILFGCLVFYRFDDGISTTLWANIGIWAVALIPIRRIRRLCIAQTQLANSTDDVSFVKNAGLHGGSTDDKTDHEMPEMRVTQSPEVTETRSRRVRTAFLCRMYQCEKSELMSKGRLGLYHPPIPTHASPEQLERLLKNYEPFGALVPANANYLPGQTQSTGGDNTAPPFSEKTRAKLDILASFQRRKSQQEHHL</sequence>
<evidence type="ECO:0000256" key="1">
    <source>
        <dbReference type="SAM" id="MobiDB-lite"/>
    </source>
</evidence>
<feature type="transmembrane region" description="Helical" evidence="2">
    <location>
        <begin position="750"/>
        <end position="768"/>
    </location>
</feature>
<dbReference type="eggNOG" id="ENOG502SEJF">
    <property type="taxonomic scope" value="Eukaryota"/>
</dbReference>
<evidence type="ECO:0000313" key="5">
    <source>
        <dbReference type="Proteomes" id="UP000001568"/>
    </source>
</evidence>
<name>A4S2K3_OSTLU</name>
<evidence type="ECO:0000259" key="3">
    <source>
        <dbReference type="Pfam" id="PF14703"/>
    </source>
</evidence>
<feature type="transmembrane region" description="Helical" evidence="2">
    <location>
        <begin position="479"/>
        <end position="504"/>
    </location>
</feature>
<dbReference type="KEGG" id="olu:OSTLU_16762"/>
<evidence type="ECO:0000256" key="2">
    <source>
        <dbReference type="SAM" id="Phobius"/>
    </source>
</evidence>
<dbReference type="Proteomes" id="UP000001568">
    <property type="component" value="Chromosome 9"/>
</dbReference>
<reference evidence="4 5" key="1">
    <citation type="journal article" date="2007" name="Proc. Natl. Acad. Sci. U.S.A.">
        <title>The tiny eukaryote Ostreococcus provides genomic insights into the paradox of plankton speciation.</title>
        <authorList>
            <person name="Palenik B."/>
            <person name="Grimwood J."/>
            <person name="Aerts A."/>
            <person name="Rouze P."/>
            <person name="Salamov A."/>
            <person name="Putnam N."/>
            <person name="Dupont C."/>
            <person name="Jorgensen R."/>
            <person name="Derelle E."/>
            <person name="Rombauts S."/>
            <person name="Zhou K."/>
            <person name="Otillar R."/>
            <person name="Merchant S.S."/>
            <person name="Podell S."/>
            <person name="Gaasterland T."/>
            <person name="Napoli C."/>
            <person name="Gendler K."/>
            <person name="Manuell A."/>
            <person name="Tai V."/>
            <person name="Vallon O."/>
            <person name="Piganeau G."/>
            <person name="Jancek S."/>
            <person name="Heijde M."/>
            <person name="Jabbari K."/>
            <person name="Bowler C."/>
            <person name="Lohr M."/>
            <person name="Robbens S."/>
            <person name="Werner G."/>
            <person name="Dubchak I."/>
            <person name="Pazour G.J."/>
            <person name="Ren Q."/>
            <person name="Paulsen I."/>
            <person name="Delwiche C."/>
            <person name="Schmutz J."/>
            <person name="Rokhsar D."/>
            <person name="Van de Peer Y."/>
            <person name="Moreau H."/>
            <person name="Grigoriev I.V."/>
        </authorList>
    </citation>
    <scope>NUCLEOTIDE SEQUENCE [LARGE SCALE GENOMIC DNA]</scope>
    <source>
        <strain evidence="4 5">CCE9901</strain>
    </source>
</reference>
<keyword evidence="2" id="KW-0472">Membrane</keyword>
<accession>A4S2K3</accession>
<feature type="transmembrane region" description="Helical" evidence="2">
    <location>
        <begin position="246"/>
        <end position="264"/>
    </location>
</feature>
<keyword evidence="2" id="KW-0812">Transmembrane</keyword>
<feature type="transmembrane region" description="Helical" evidence="2">
    <location>
        <begin position="722"/>
        <end position="744"/>
    </location>
</feature>
<dbReference type="Pfam" id="PF14703">
    <property type="entry name" value="PHM7_cyt"/>
    <property type="match status" value="1"/>
</dbReference>
<dbReference type="EMBL" id="CP000589">
    <property type="protein sequence ID" value="ABO98059.1"/>
    <property type="molecule type" value="Genomic_DNA"/>
</dbReference>
<evidence type="ECO:0000313" key="4">
    <source>
        <dbReference type="EMBL" id="ABO98059.1"/>
    </source>
</evidence>
<keyword evidence="5" id="KW-1185">Reference proteome</keyword>
<dbReference type="InterPro" id="IPR027815">
    <property type="entry name" value="CSC1/OSCA1-like_cyt"/>
</dbReference>
<dbReference type="GO" id="GO:0005886">
    <property type="term" value="C:plasma membrane"/>
    <property type="evidence" value="ECO:0007669"/>
    <property type="project" value="TreeGrafter"/>
</dbReference>
<dbReference type="OrthoDB" id="197892at2759"/>
<dbReference type="GeneID" id="5003602"/>
<feature type="transmembrane region" description="Helical" evidence="2">
    <location>
        <begin position="680"/>
        <end position="701"/>
    </location>
</feature>
<dbReference type="Gramene" id="ABO98059">
    <property type="protein sequence ID" value="ABO98059"/>
    <property type="gene ID" value="OSTLU_16762"/>
</dbReference>
<feature type="region of interest" description="Disordered" evidence="1">
    <location>
        <begin position="798"/>
        <end position="821"/>
    </location>
</feature>
<dbReference type="OMA" id="THYPCTL"/>
<dbReference type="PANTHER" id="PTHR13018">
    <property type="entry name" value="PROBABLE MEMBRANE PROTEIN DUF221-RELATED"/>
    <property type="match status" value="1"/>
</dbReference>
<feature type="compositionally biased region" description="Basic and acidic residues" evidence="1">
    <location>
        <begin position="800"/>
        <end position="811"/>
    </location>
</feature>
<dbReference type="PANTHER" id="PTHR13018:SF83">
    <property type="entry name" value="RRM DOMAIN-CONTAINING PROTEIN"/>
    <property type="match status" value="1"/>
</dbReference>
<dbReference type="InterPro" id="IPR045122">
    <property type="entry name" value="Csc1-like"/>
</dbReference>
<dbReference type="HOGENOM" id="CLU_300982_0_0_1"/>
<dbReference type="AlphaFoldDB" id="A4S2K3"/>
<gene>
    <name evidence="4" type="ORF">OSTLU_16762</name>
</gene>
<protein>
    <recommendedName>
        <fullName evidence="3">CSC1/OSCA1-like cytosolic domain-containing protein</fullName>
    </recommendedName>
</protein>
<organism evidence="4 5">
    <name type="scientific">Ostreococcus lucimarinus (strain CCE9901)</name>
    <dbReference type="NCBI Taxonomy" id="436017"/>
    <lineage>
        <taxon>Eukaryota</taxon>
        <taxon>Viridiplantae</taxon>
        <taxon>Chlorophyta</taxon>
        <taxon>Mamiellophyceae</taxon>
        <taxon>Mamiellales</taxon>
        <taxon>Bathycoccaceae</taxon>
        <taxon>Ostreococcus</taxon>
    </lineage>
</organism>
<feature type="transmembrane region" description="Helical" evidence="2">
    <location>
        <begin position="572"/>
        <end position="592"/>
    </location>
</feature>